<keyword evidence="4" id="KW-1015">Disulfide bond</keyword>
<geneLocation type="plasmid" evidence="7 8">
    <name>pGBRO01</name>
</geneLocation>
<accession>D0LFD8</accession>
<dbReference type="HOGENOM" id="CLU_029841_0_0_11"/>
<dbReference type="GO" id="GO:0052689">
    <property type="term" value="F:carboxylic ester hydrolase activity"/>
    <property type="evidence" value="ECO:0007669"/>
    <property type="project" value="UniProtKB-KW"/>
</dbReference>
<dbReference type="Gene3D" id="3.40.50.1820">
    <property type="entry name" value="alpha/beta hydrolase"/>
    <property type="match status" value="1"/>
</dbReference>
<dbReference type="SMART" id="SM01110">
    <property type="entry name" value="Cutinase"/>
    <property type="match status" value="1"/>
</dbReference>
<name>D0LFD8_GORB4</name>
<evidence type="ECO:0000256" key="1">
    <source>
        <dbReference type="ARBA" id="ARBA00007534"/>
    </source>
</evidence>
<dbReference type="AlphaFoldDB" id="D0LFD8"/>
<keyword evidence="7" id="KW-0614">Plasmid</keyword>
<dbReference type="PANTHER" id="PTHR33630:SF9">
    <property type="entry name" value="CUTINASE 4"/>
    <property type="match status" value="1"/>
</dbReference>
<protein>
    <recommendedName>
        <fullName evidence="9">Cutinase</fullName>
    </recommendedName>
</protein>
<dbReference type="Pfam" id="PF01083">
    <property type="entry name" value="Cutinase"/>
    <property type="match status" value="1"/>
</dbReference>
<evidence type="ECO:0000256" key="4">
    <source>
        <dbReference type="ARBA" id="ARBA00023157"/>
    </source>
</evidence>
<dbReference type="InterPro" id="IPR000675">
    <property type="entry name" value="Cutinase/axe"/>
</dbReference>
<evidence type="ECO:0000256" key="2">
    <source>
        <dbReference type="ARBA" id="ARBA00022487"/>
    </source>
</evidence>
<keyword evidence="2" id="KW-0719">Serine esterase</keyword>
<evidence type="ECO:0000256" key="6">
    <source>
        <dbReference type="SAM" id="SignalP"/>
    </source>
</evidence>
<dbReference type="Proteomes" id="UP000001219">
    <property type="component" value="Plasmid pGBRO01"/>
</dbReference>
<evidence type="ECO:0000313" key="8">
    <source>
        <dbReference type="Proteomes" id="UP000001219"/>
    </source>
</evidence>
<organism evidence="7 8">
    <name type="scientific">Gordonia bronchialis (strain ATCC 25592 / DSM 43247 / BCRC 13721 / JCM 3198 / KCTC 3076 / NBRC 16047 / NCTC 10667)</name>
    <name type="common">Rhodococcus bronchialis</name>
    <dbReference type="NCBI Taxonomy" id="526226"/>
    <lineage>
        <taxon>Bacteria</taxon>
        <taxon>Bacillati</taxon>
        <taxon>Actinomycetota</taxon>
        <taxon>Actinomycetes</taxon>
        <taxon>Mycobacteriales</taxon>
        <taxon>Gordoniaceae</taxon>
        <taxon>Gordonia</taxon>
    </lineage>
</organism>
<keyword evidence="6" id="KW-0732">Signal</keyword>
<dbReference type="KEGG" id="gbr:Gbro_4874"/>
<dbReference type="OrthoDB" id="4570487at2"/>
<comment type="similarity">
    <text evidence="1">Belongs to the cutinase family.</text>
</comment>
<evidence type="ECO:0008006" key="9">
    <source>
        <dbReference type="Google" id="ProtNLM"/>
    </source>
</evidence>
<keyword evidence="8" id="KW-1185">Reference proteome</keyword>
<dbReference type="EMBL" id="CP001803">
    <property type="protein sequence ID" value="ACY23987.1"/>
    <property type="molecule type" value="Genomic_DNA"/>
</dbReference>
<evidence type="ECO:0000256" key="3">
    <source>
        <dbReference type="ARBA" id="ARBA00022801"/>
    </source>
</evidence>
<feature type="compositionally biased region" description="Low complexity" evidence="5">
    <location>
        <begin position="64"/>
        <end position="91"/>
    </location>
</feature>
<dbReference type="InterPro" id="IPR029058">
    <property type="entry name" value="AB_hydrolase_fold"/>
</dbReference>
<feature type="signal peptide" evidence="6">
    <location>
        <begin position="1"/>
        <end position="31"/>
    </location>
</feature>
<dbReference type="ESTHER" id="gorb4-d0lfd8">
    <property type="family name" value="Cutinase"/>
</dbReference>
<gene>
    <name evidence="7" type="ORF">Gbro_4874</name>
</gene>
<evidence type="ECO:0000313" key="7">
    <source>
        <dbReference type="EMBL" id="ACY23987.1"/>
    </source>
</evidence>
<feature type="compositionally biased region" description="Polar residues" evidence="5">
    <location>
        <begin position="558"/>
        <end position="578"/>
    </location>
</feature>
<dbReference type="PANTHER" id="PTHR33630">
    <property type="entry name" value="CUTINASE RV1984C-RELATED-RELATED"/>
    <property type="match status" value="1"/>
</dbReference>
<keyword evidence="3" id="KW-0378">Hydrolase</keyword>
<feature type="region of interest" description="Disordered" evidence="5">
    <location>
        <begin position="26"/>
        <end position="91"/>
    </location>
</feature>
<feature type="compositionally biased region" description="Low complexity" evidence="5">
    <location>
        <begin position="581"/>
        <end position="626"/>
    </location>
</feature>
<dbReference type="eggNOG" id="ENOG5033TQ4">
    <property type="taxonomic scope" value="Bacteria"/>
</dbReference>
<dbReference type="SUPFAM" id="SSF53474">
    <property type="entry name" value="alpha/beta-Hydrolases"/>
    <property type="match status" value="1"/>
</dbReference>
<evidence type="ECO:0000256" key="5">
    <source>
        <dbReference type="SAM" id="MobiDB-lite"/>
    </source>
</evidence>
<feature type="chain" id="PRO_5003011308" description="Cutinase" evidence="6">
    <location>
        <begin position="32"/>
        <end position="626"/>
    </location>
</feature>
<feature type="compositionally biased region" description="Polar residues" evidence="5">
    <location>
        <begin position="34"/>
        <end position="43"/>
    </location>
</feature>
<reference evidence="7 8" key="1">
    <citation type="journal article" date="2010" name="Stand. Genomic Sci.">
        <title>Complete genome sequence of Gordonia bronchialis type strain (3410).</title>
        <authorList>
            <person name="Ivanova N."/>
            <person name="Sikorski J."/>
            <person name="Jando M."/>
            <person name="Lapidus A."/>
            <person name="Nolan M."/>
            <person name="Lucas S."/>
            <person name="Del Rio T.G."/>
            <person name="Tice H."/>
            <person name="Copeland A."/>
            <person name="Cheng J.F."/>
            <person name="Chen F."/>
            <person name="Bruce D."/>
            <person name="Goodwin L."/>
            <person name="Pitluck S."/>
            <person name="Mavromatis K."/>
            <person name="Ovchinnikova G."/>
            <person name="Pati A."/>
            <person name="Chen A."/>
            <person name="Palaniappan K."/>
            <person name="Land M."/>
            <person name="Hauser L."/>
            <person name="Chang Y.J."/>
            <person name="Jeffries C.D."/>
            <person name="Chain P."/>
            <person name="Saunders E."/>
            <person name="Han C."/>
            <person name="Detter J.C."/>
            <person name="Brettin T."/>
            <person name="Rohde M."/>
            <person name="Goker M."/>
            <person name="Bristow J."/>
            <person name="Eisen J.A."/>
            <person name="Markowitz V."/>
            <person name="Hugenholtz P."/>
            <person name="Klenk H.P."/>
            <person name="Kyrpides N.C."/>
        </authorList>
    </citation>
    <scope>NUCLEOTIDE SEQUENCE [LARGE SCALE GENOMIC DNA]</scope>
    <source>
        <strain evidence="8">ATCC 25592 / DSM 43247 / BCRC 13721 / JCM 3198 / KCTC 3076 / NBRC 16047 / NCTC 10667</strain>
        <plasmid evidence="8">pGBRO01</plasmid>
    </source>
</reference>
<sequence>MANPLRHHRSAALVTALVITGTSLGVSPALADPTTPSISSSRAGSDWAVTPNPDGSMPTSGRVPDTTSAAPDTTRTTVAPTTPSTTRPAGPAGCAVVHAIALQGTNESAEGQDPRQDSGMLSKVIVPVSAKFSNDRSKFDRTYVPYPADFGWRGNTYEQSVTKGLGSANKVITDIARRCPTTKFMILAYSQGGQIGDTLLRRIGNGNGPVPAAQVAGGMLFSSPNRPPGSGFFPGADGQSTPGAIPGTPGTAVRNVRAGTTSPDRPGGGIAPDVAGTPQGYGELTGRVASACIPGDLACDMPAGAPLARLVTNVGGQLNLNTDDPVGILTSVANVVGTTAIKTAADVVNNDISTTDGTTAGLQYQPQQSLLGRASVASDPQYQTDVFGALQKVLGIAINTGITIARKVITPANIAEIGTVGLTNPAAGLALFGSKLGSAALEMLPQNWANQAETAIVNELSTDFRDNKQLIAMAADVTYWNTAKHFAYDKTPLAADGATAVQFATNWAIAAVTDLLSAMVTTAGNAPDSSLITLTSPVGGPDSYNGLPGLNMPRKQPTPDTTSYNPWTTETTDPQAPTYQDGVTDPGTDTTVTPTPTITSTPAPTTTQVPSVSTTDQTSTPPSATP</sequence>
<feature type="region of interest" description="Disordered" evidence="5">
    <location>
        <begin position="542"/>
        <end position="626"/>
    </location>
</feature>
<proteinExistence type="inferred from homology"/>